<organism evidence="7">
    <name type="scientific">Sesamum calycinum</name>
    <dbReference type="NCBI Taxonomy" id="2727403"/>
    <lineage>
        <taxon>Eukaryota</taxon>
        <taxon>Viridiplantae</taxon>
        <taxon>Streptophyta</taxon>
        <taxon>Embryophyta</taxon>
        <taxon>Tracheophyta</taxon>
        <taxon>Spermatophyta</taxon>
        <taxon>Magnoliopsida</taxon>
        <taxon>eudicotyledons</taxon>
        <taxon>Gunneridae</taxon>
        <taxon>Pentapetalae</taxon>
        <taxon>asterids</taxon>
        <taxon>lamiids</taxon>
        <taxon>Lamiales</taxon>
        <taxon>Pedaliaceae</taxon>
        <taxon>Sesamum</taxon>
    </lineage>
</organism>
<evidence type="ECO:0000256" key="3">
    <source>
        <dbReference type="ARBA" id="ARBA00023295"/>
    </source>
</evidence>
<feature type="region of interest" description="Disordered" evidence="6">
    <location>
        <begin position="1"/>
        <end position="22"/>
    </location>
</feature>
<dbReference type="PRINTS" id="PR00131">
    <property type="entry name" value="GLHYDRLASE1"/>
</dbReference>
<evidence type="ECO:0000256" key="6">
    <source>
        <dbReference type="SAM" id="MobiDB-lite"/>
    </source>
</evidence>
<dbReference type="Gene3D" id="3.20.20.80">
    <property type="entry name" value="Glycosidases"/>
    <property type="match status" value="1"/>
</dbReference>
<evidence type="ECO:0000256" key="1">
    <source>
        <dbReference type="ARBA" id="ARBA00010838"/>
    </source>
</evidence>
<dbReference type="EMBL" id="JACGWM010000011">
    <property type="protein sequence ID" value="KAL0342599.1"/>
    <property type="molecule type" value="Genomic_DNA"/>
</dbReference>
<dbReference type="Pfam" id="PF00232">
    <property type="entry name" value="Glyco_hydro_1"/>
    <property type="match status" value="1"/>
</dbReference>
<dbReference type="PROSITE" id="PS00572">
    <property type="entry name" value="GLYCOSYL_HYDROL_F1_1"/>
    <property type="match status" value="1"/>
</dbReference>
<evidence type="ECO:0000256" key="4">
    <source>
        <dbReference type="PROSITE-ProRule" id="PRU10055"/>
    </source>
</evidence>
<reference evidence="7" key="2">
    <citation type="journal article" date="2024" name="Plant">
        <title>Genomic evolution and insights into agronomic trait innovations of Sesamum species.</title>
        <authorList>
            <person name="Miao H."/>
            <person name="Wang L."/>
            <person name="Qu L."/>
            <person name="Liu H."/>
            <person name="Sun Y."/>
            <person name="Le M."/>
            <person name="Wang Q."/>
            <person name="Wei S."/>
            <person name="Zheng Y."/>
            <person name="Lin W."/>
            <person name="Duan Y."/>
            <person name="Cao H."/>
            <person name="Xiong S."/>
            <person name="Wang X."/>
            <person name="Wei L."/>
            <person name="Li C."/>
            <person name="Ma Q."/>
            <person name="Ju M."/>
            <person name="Zhao R."/>
            <person name="Li G."/>
            <person name="Mu C."/>
            <person name="Tian Q."/>
            <person name="Mei H."/>
            <person name="Zhang T."/>
            <person name="Gao T."/>
            <person name="Zhang H."/>
        </authorList>
    </citation>
    <scope>NUCLEOTIDE SEQUENCE</scope>
    <source>
        <strain evidence="7">KEN8</strain>
    </source>
</reference>
<feature type="active site" description="Nucleophile" evidence="4">
    <location>
        <position position="394"/>
    </location>
</feature>
<dbReference type="InterPro" id="IPR001360">
    <property type="entry name" value="Glyco_hydro_1"/>
</dbReference>
<dbReference type="SUPFAM" id="SSF51445">
    <property type="entry name" value="(Trans)glycosidases"/>
    <property type="match status" value="1"/>
</dbReference>
<dbReference type="GO" id="GO:0005975">
    <property type="term" value="P:carbohydrate metabolic process"/>
    <property type="evidence" value="ECO:0007669"/>
    <property type="project" value="InterPro"/>
</dbReference>
<dbReference type="GO" id="GO:0008422">
    <property type="term" value="F:beta-glucosidase activity"/>
    <property type="evidence" value="ECO:0007669"/>
    <property type="project" value="TreeGrafter"/>
</dbReference>
<keyword evidence="2" id="KW-0378">Hydrolase</keyword>
<evidence type="ECO:0000256" key="5">
    <source>
        <dbReference type="RuleBase" id="RU003690"/>
    </source>
</evidence>
<dbReference type="PANTHER" id="PTHR10353">
    <property type="entry name" value="GLYCOSYL HYDROLASE"/>
    <property type="match status" value="1"/>
</dbReference>
<evidence type="ECO:0000313" key="7">
    <source>
        <dbReference type="EMBL" id="KAL0342599.1"/>
    </source>
</evidence>
<protein>
    <submittedName>
        <fullName evidence="7">Raucaffricine-O-beta-D-glucosidase</fullName>
    </submittedName>
</protein>
<dbReference type="InterPro" id="IPR018120">
    <property type="entry name" value="Glyco_hydro_1_AS"/>
</dbReference>
<name>A0AAW2NGF7_9LAMI</name>
<reference evidence="7" key="1">
    <citation type="submission" date="2020-06" db="EMBL/GenBank/DDBJ databases">
        <authorList>
            <person name="Li T."/>
            <person name="Hu X."/>
            <person name="Zhang T."/>
            <person name="Song X."/>
            <person name="Zhang H."/>
            <person name="Dai N."/>
            <person name="Sheng W."/>
            <person name="Hou X."/>
            <person name="Wei L."/>
        </authorList>
    </citation>
    <scope>NUCLEOTIDE SEQUENCE</scope>
    <source>
        <strain evidence="7">KEN8</strain>
        <tissue evidence="7">Leaf</tissue>
    </source>
</reference>
<dbReference type="AlphaFoldDB" id="A0AAW2NGF7"/>
<sequence length="550" mass="62761">MQATNISVHSTSTENRQDNSSLTRKDFGDGFLFGVGTSAYQEDIKLMKQIGFDSYRFSISWPRILPGGRCSAGINKEGIDYYNDVIDTVIAHGMIPFVTLFHWDLPNCLQLGYGGMLSDKIVNDFVEYAELCFQEFGDRVKFWATINEPWTYAVRGYTSGDHFTRDKSTGSDSTYHQLSAERVRTHISPYRQSKRVGRFDFRTQTINNAWFPVNNPDKDSYTVARNLLLCHSAAVKSYRTDFKIYQEGQIGIVLNTCNHYLFDNTSDKDKEAAKRATDFMIGWFLEPVIHGQYPESMLQYAESNIVPFSNEEKEELAKSVDWVGLNYYTSYFVAYEQNPPGVGYPADQQIMFSYMDKAGKPVGQPSALSWIVPDHMMYLHEKYKKDLPPLYITENGLGDDNDCNLTAKQACIDTERVRYHQDHLASVLKAMHMNDDPSKPLRMDVRVILLGHIVIILNGRKDTQKDLTSVGRESVYLSLSESGEENLADILESQDPLLNLMWLWSLIPSSVPTSFGLADRLHDVVHTVDQLLYNGYENHSWCGLRRLIIS</sequence>
<comment type="caution">
    <text evidence="7">The sequence shown here is derived from an EMBL/GenBank/DDBJ whole genome shotgun (WGS) entry which is preliminary data.</text>
</comment>
<dbReference type="PANTHER" id="PTHR10353:SF137">
    <property type="entry name" value="MYROSINASE 3-RELATED"/>
    <property type="match status" value="1"/>
</dbReference>
<proteinExistence type="inferred from homology"/>
<keyword evidence="3" id="KW-0326">Glycosidase</keyword>
<comment type="similarity">
    <text evidence="1 5">Belongs to the glycosyl hydrolase 1 family.</text>
</comment>
<dbReference type="InterPro" id="IPR017853">
    <property type="entry name" value="GH"/>
</dbReference>
<evidence type="ECO:0000256" key="2">
    <source>
        <dbReference type="ARBA" id="ARBA00022801"/>
    </source>
</evidence>
<accession>A0AAW2NGF7</accession>
<gene>
    <name evidence="7" type="ORF">Scaly_1922500</name>
</gene>